<keyword evidence="4" id="KW-0472">Membrane</keyword>
<feature type="transmembrane region" description="Helical" evidence="4">
    <location>
        <begin position="125"/>
        <end position="144"/>
    </location>
</feature>
<protein>
    <submittedName>
        <fullName evidence="6">Major facilitator superfamily domain-containing protein</fullName>
    </submittedName>
</protein>
<accession>A0AAV9FXE5</accession>
<feature type="transmembrane region" description="Helical" evidence="4">
    <location>
        <begin position="258"/>
        <end position="283"/>
    </location>
</feature>
<keyword evidence="4" id="KW-1133">Transmembrane helix</keyword>
<feature type="domain" description="Major facilitator superfamily (MFS) profile" evidence="5">
    <location>
        <begin position="254"/>
        <end position="452"/>
    </location>
</feature>
<feature type="region of interest" description="Disordered" evidence="3">
    <location>
        <begin position="1"/>
        <end position="50"/>
    </location>
</feature>
<comment type="similarity">
    <text evidence="2">Belongs to the major facilitator superfamily. Monocarboxylate porter (TC 2.A.1.13) family.</text>
</comment>
<comment type="subcellular location">
    <subcellularLocation>
        <location evidence="1">Membrane</location>
        <topology evidence="1">Multi-pass membrane protein</topology>
    </subcellularLocation>
</comment>
<evidence type="ECO:0000256" key="3">
    <source>
        <dbReference type="SAM" id="MobiDB-lite"/>
    </source>
</evidence>
<gene>
    <name evidence="6" type="ORF">QBC34DRAFT_387680</name>
</gene>
<evidence type="ECO:0000259" key="5">
    <source>
        <dbReference type="PROSITE" id="PS50850"/>
    </source>
</evidence>
<dbReference type="InterPro" id="IPR020846">
    <property type="entry name" value="MFS_dom"/>
</dbReference>
<dbReference type="Pfam" id="PF07690">
    <property type="entry name" value="MFS_1"/>
    <property type="match status" value="1"/>
</dbReference>
<keyword evidence="4" id="KW-0812">Transmembrane</keyword>
<keyword evidence="7" id="KW-1185">Reference proteome</keyword>
<feature type="transmembrane region" description="Helical" evidence="4">
    <location>
        <begin position="99"/>
        <end position="118"/>
    </location>
</feature>
<dbReference type="SUPFAM" id="SSF103473">
    <property type="entry name" value="MFS general substrate transporter"/>
    <property type="match status" value="1"/>
</dbReference>
<evidence type="ECO:0000256" key="1">
    <source>
        <dbReference type="ARBA" id="ARBA00004141"/>
    </source>
</evidence>
<dbReference type="InterPro" id="IPR036259">
    <property type="entry name" value="MFS_trans_sf"/>
</dbReference>
<dbReference type="InterPro" id="IPR050327">
    <property type="entry name" value="Proton-linked_MCT"/>
</dbReference>
<reference evidence="6" key="2">
    <citation type="submission" date="2023-05" db="EMBL/GenBank/DDBJ databases">
        <authorList>
            <consortium name="Lawrence Berkeley National Laboratory"/>
            <person name="Steindorff A."/>
            <person name="Hensen N."/>
            <person name="Bonometti L."/>
            <person name="Westerberg I."/>
            <person name="Brannstrom I.O."/>
            <person name="Guillou S."/>
            <person name="Cros-Aarteil S."/>
            <person name="Calhoun S."/>
            <person name="Haridas S."/>
            <person name="Kuo A."/>
            <person name="Mondo S."/>
            <person name="Pangilinan J."/>
            <person name="Riley R."/>
            <person name="Labutti K."/>
            <person name="Andreopoulos B."/>
            <person name="Lipzen A."/>
            <person name="Chen C."/>
            <person name="Yanf M."/>
            <person name="Daum C."/>
            <person name="Ng V."/>
            <person name="Clum A."/>
            <person name="Ohm R."/>
            <person name="Martin F."/>
            <person name="Silar P."/>
            <person name="Natvig D."/>
            <person name="Lalanne C."/>
            <person name="Gautier V."/>
            <person name="Ament-Velasquez S.L."/>
            <person name="Kruys A."/>
            <person name="Hutchinson M.I."/>
            <person name="Powell A.J."/>
            <person name="Barry K."/>
            <person name="Miller A.N."/>
            <person name="Grigoriev I.V."/>
            <person name="Debuchy R."/>
            <person name="Gladieux P."/>
            <person name="Thoren M.H."/>
            <person name="Johannesson H."/>
        </authorList>
    </citation>
    <scope>NUCLEOTIDE SEQUENCE</scope>
    <source>
        <strain evidence="6">PSN243</strain>
    </source>
</reference>
<feature type="transmembrane region" description="Helical" evidence="4">
    <location>
        <begin position="188"/>
        <end position="205"/>
    </location>
</feature>
<dbReference type="EMBL" id="MU866036">
    <property type="protein sequence ID" value="KAK4442053.1"/>
    <property type="molecule type" value="Genomic_DNA"/>
</dbReference>
<feature type="transmembrane region" description="Helical" evidence="4">
    <location>
        <begin position="150"/>
        <end position="176"/>
    </location>
</feature>
<dbReference type="Gene3D" id="1.20.1250.20">
    <property type="entry name" value="MFS general substrate transporter like domains"/>
    <property type="match status" value="2"/>
</dbReference>
<feature type="transmembrane region" description="Helical" evidence="4">
    <location>
        <begin position="324"/>
        <end position="342"/>
    </location>
</feature>
<dbReference type="PANTHER" id="PTHR11360:SF234">
    <property type="entry name" value="MFS-TYPE TRANSPORTER DBAD-RELATED"/>
    <property type="match status" value="1"/>
</dbReference>
<name>A0AAV9FXE5_9PEZI</name>
<evidence type="ECO:0000313" key="6">
    <source>
        <dbReference type="EMBL" id="KAK4442053.1"/>
    </source>
</evidence>
<dbReference type="PROSITE" id="PS50850">
    <property type="entry name" value="MFS"/>
    <property type="match status" value="1"/>
</dbReference>
<evidence type="ECO:0000313" key="7">
    <source>
        <dbReference type="Proteomes" id="UP001321760"/>
    </source>
</evidence>
<organism evidence="6 7">
    <name type="scientific">Podospora aff. communis PSN243</name>
    <dbReference type="NCBI Taxonomy" id="3040156"/>
    <lineage>
        <taxon>Eukaryota</taxon>
        <taxon>Fungi</taxon>
        <taxon>Dikarya</taxon>
        <taxon>Ascomycota</taxon>
        <taxon>Pezizomycotina</taxon>
        <taxon>Sordariomycetes</taxon>
        <taxon>Sordariomycetidae</taxon>
        <taxon>Sordariales</taxon>
        <taxon>Podosporaceae</taxon>
        <taxon>Podospora</taxon>
    </lineage>
</organism>
<proteinExistence type="inferred from homology"/>
<feature type="transmembrane region" description="Helical" evidence="4">
    <location>
        <begin position="387"/>
        <end position="409"/>
    </location>
</feature>
<feature type="compositionally biased region" description="Basic and acidic residues" evidence="3">
    <location>
        <begin position="8"/>
        <end position="35"/>
    </location>
</feature>
<comment type="caution">
    <text evidence="6">The sequence shown here is derived from an EMBL/GenBank/DDBJ whole genome shotgun (WGS) entry which is preliminary data.</text>
</comment>
<dbReference type="InterPro" id="IPR011701">
    <property type="entry name" value="MFS"/>
</dbReference>
<feature type="transmembrane region" description="Helical" evidence="4">
    <location>
        <begin position="217"/>
        <end position="237"/>
    </location>
</feature>
<dbReference type="GO" id="GO:0022857">
    <property type="term" value="F:transmembrane transporter activity"/>
    <property type="evidence" value="ECO:0007669"/>
    <property type="project" value="InterPro"/>
</dbReference>
<reference evidence="6" key="1">
    <citation type="journal article" date="2023" name="Mol. Phylogenet. Evol.">
        <title>Genome-scale phylogeny and comparative genomics of the fungal order Sordariales.</title>
        <authorList>
            <person name="Hensen N."/>
            <person name="Bonometti L."/>
            <person name="Westerberg I."/>
            <person name="Brannstrom I.O."/>
            <person name="Guillou S."/>
            <person name="Cros-Aarteil S."/>
            <person name="Calhoun S."/>
            <person name="Haridas S."/>
            <person name="Kuo A."/>
            <person name="Mondo S."/>
            <person name="Pangilinan J."/>
            <person name="Riley R."/>
            <person name="LaButti K."/>
            <person name="Andreopoulos B."/>
            <person name="Lipzen A."/>
            <person name="Chen C."/>
            <person name="Yan M."/>
            <person name="Daum C."/>
            <person name="Ng V."/>
            <person name="Clum A."/>
            <person name="Steindorff A."/>
            <person name="Ohm R.A."/>
            <person name="Martin F."/>
            <person name="Silar P."/>
            <person name="Natvig D.O."/>
            <person name="Lalanne C."/>
            <person name="Gautier V."/>
            <person name="Ament-Velasquez S.L."/>
            <person name="Kruys A."/>
            <person name="Hutchinson M.I."/>
            <person name="Powell A.J."/>
            <person name="Barry K."/>
            <person name="Miller A.N."/>
            <person name="Grigoriev I.V."/>
            <person name="Debuchy R."/>
            <person name="Gladieux P."/>
            <person name="Hiltunen Thoren M."/>
            <person name="Johannesson H."/>
        </authorList>
    </citation>
    <scope>NUCLEOTIDE SEQUENCE</scope>
    <source>
        <strain evidence="6">PSN243</strain>
    </source>
</reference>
<evidence type="ECO:0000256" key="4">
    <source>
        <dbReference type="SAM" id="Phobius"/>
    </source>
</evidence>
<evidence type="ECO:0000256" key="2">
    <source>
        <dbReference type="ARBA" id="ARBA00006727"/>
    </source>
</evidence>
<dbReference type="GO" id="GO:0016020">
    <property type="term" value="C:membrane"/>
    <property type="evidence" value="ECO:0007669"/>
    <property type="project" value="UniProtKB-SubCell"/>
</dbReference>
<feature type="transmembrane region" description="Helical" evidence="4">
    <location>
        <begin position="348"/>
        <end position="375"/>
    </location>
</feature>
<dbReference type="Proteomes" id="UP001321760">
    <property type="component" value="Unassembled WGS sequence"/>
</dbReference>
<feature type="transmembrane region" description="Helical" evidence="4">
    <location>
        <begin position="56"/>
        <end position="79"/>
    </location>
</feature>
<feature type="compositionally biased region" description="Pro residues" evidence="3">
    <location>
        <begin position="40"/>
        <end position="50"/>
    </location>
</feature>
<dbReference type="AlphaFoldDB" id="A0AAV9FXE5"/>
<dbReference type="PANTHER" id="PTHR11360">
    <property type="entry name" value="MONOCARBOXYLATE TRANSPORTER"/>
    <property type="match status" value="1"/>
</dbReference>
<feature type="transmembrane region" description="Helical" evidence="4">
    <location>
        <begin position="295"/>
        <end position="312"/>
    </location>
</feature>
<feature type="transmembrane region" description="Helical" evidence="4">
    <location>
        <begin position="421"/>
        <end position="443"/>
    </location>
</feature>
<sequence length="452" mass="48328">MAESQSETLKDTERLSESDGTVRDEANMSDREKTAEVGPQPMPAPATPPAPPNGGLAAWLQVAASFAVFFNTWGVLNTFGVFQTYYETGVLFTESSSNISWIGSVQSYCLLLVGLIAGPIYDRGYLRALLSVGSFLIVFGFMMLSLCTTYWQAVLAQGFCIGIGAGLIFVPSLAVLPAYFSTRLGLSLGLAASGSSFGGVIYPIVFYKLLQQTTFGWAVRTLGFLALATLLVPLFFMHQRSKPAKARAALDWTAFTDLPFATFTASTMVGFIGLYVMLFYISYFAFASGATDAEMAFYLVPILNVASMFGRTIPNALSDKLGPLNILAPGAIICGVLTYALIGVHSLAGIVVITLLYGFFSGVFIALPPVLFVRLTEDKRKVGTRMGMGFATLGFGVLAGGPGGGAILGKGHGEDQEWVKLWVYGGTMAIGSGVLLGVLRMYLTRGKLWVKI</sequence>